<dbReference type="EMBL" id="LACC01000005">
    <property type="protein sequence ID" value="KJZ49922.1"/>
    <property type="molecule type" value="Genomic_DNA"/>
</dbReference>
<organism evidence="1 2">
    <name type="scientific">Pseudomonas fluorescens</name>
    <dbReference type="NCBI Taxonomy" id="294"/>
    <lineage>
        <taxon>Bacteria</taxon>
        <taxon>Pseudomonadati</taxon>
        <taxon>Pseudomonadota</taxon>
        <taxon>Gammaproteobacteria</taxon>
        <taxon>Pseudomonadales</taxon>
        <taxon>Pseudomonadaceae</taxon>
        <taxon>Pseudomonas</taxon>
    </lineage>
</organism>
<comment type="caution">
    <text evidence="1">The sequence shown here is derived from an EMBL/GenBank/DDBJ whole genome shotgun (WGS) entry which is preliminary data.</text>
</comment>
<evidence type="ECO:0000313" key="1">
    <source>
        <dbReference type="EMBL" id="KJZ49922.1"/>
    </source>
</evidence>
<dbReference type="AlphaFoldDB" id="A0A0F4U2I1"/>
<dbReference type="OrthoDB" id="6922063at2"/>
<proteinExistence type="predicted"/>
<gene>
    <name evidence="1" type="ORF">VC35_04300</name>
</gene>
<evidence type="ECO:0000313" key="2">
    <source>
        <dbReference type="Proteomes" id="UP000033588"/>
    </source>
</evidence>
<dbReference type="RefSeq" id="WP_046037973.1">
    <property type="nucleotide sequence ID" value="NZ_LACC01000005.1"/>
</dbReference>
<protein>
    <submittedName>
        <fullName evidence="1">Uncharacterized protein</fullName>
    </submittedName>
</protein>
<sequence>MSVIAAIVLNEKPEEVILFVTKNQLGISFPQLDGLYNRANWAHVENNIGLLNLVHKMCDAGFIKYSGGGVVRGPNWREPAFMLEGKYTFD</sequence>
<accession>A0A0F4U2I1</accession>
<reference evidence="1 2" key="1">
    <citation type="submission" date="2015-03" db="EMBL/GenBank/DDBJ databases">
        <title>Comparative genomics of Pseudomonas insights into diversity of traits involved in vanlence and defense.</title>
        <authorList>
            <person name="Qin Y."/>
        </authorList>
    </citation>
    <scope>NUCLEOTIDE SEQUENCE [LARGE SCALE GENOMIC DNA]</scope>
    <source>
        <strain evidence="1 2">C8</strain>
    </source>
</reference>
<dbReference type="PATRIC" id="fig|294.132.peg.5207"/>
<dbReference type="Proteomes" id="UP000033588">
    <property type="component" value="Unassembled WGS sequence"/>
</dbReference>
<name>A0A0F4U2I1_PSEFL</name>